<dbReference type="EMBL" id="CVRB01000003">
    <property type="protein sequence ID" value="CRK83315.1"/>
    <property type="molecule type" value="Genomic_DNA"/>
</dbReference>
<proteinExistence type="predicted"/>
<dbReference type="RefSeq" id="WP_090635663.1">
    <property type="nucleotide sequence ID" value="NZ_CVRB01000003.1"/>
</dbReference>
<evidence type="ECO:0000313" key="1">
    <source>
        <dbReference type="EMBL" id="CRK83315.1"/>
    </source>
</evidence>
<keyword evidence="2" id="KW-1185">Reference proteome</keyword>
<reference evidence="2" key="1">
    <citation type="submission" date="2015-05" db="EMBL/GenBank/DDBJ databases">
        <authorList>
            <person name="Urmite Genomes"/>
        </authorList>
    </citation>
    <scope>NUCLEOTIDE SEQUENCE [LARGE SCALE GENOMIC DNA]</scope>
    <source>
        <strain evidence="2">LF1</strain>
    </source>
</reference>
<evidence type="ECO:0000313" key="2">
    <source>
        <dbReference type="Proteomes" id="UP000199087"/>
    </source>
</evidence>
<name>A0A0U1NZ90_9BACI</name>
<accession>A0A0U1NZ90</accession>
<dbReference type="AlphaFoldDB" id="A0A0U1NZ90"/>
<organism evidence="1 2">
    <name type="scientific">Neobacillus massiliamazoniensis</name>
    <dbReference type="NCBI Taxonomy" id="1499688"/>
    <lineage>
        <taxon>Bacteria</taxon>
        <taxon>Bacillati</taxon>
        <taxon>Bacillota</taxon>
        <taxon>Bacilli</taxon>
        <taxon>Bacillales</taxon>
        <taxon>Bacillaceae</taxon>
        <taxon>Neobacillus</taxon>
    </lineage>
</organism>
<sequence>MKQIYLPETDIYLNLYKEYENTYEFEKDLSEIEFKRYREFVIKSAACEKQYFSCQINGEPYFLRFGLVRHSRSPEGYVVRGALVGENYDLHYKRTRYEDDFTANINNKVIKTKIINDRLMNLLIDKELISKEEAESIMKVTREEINTVKFDYSTF</sequence>
<dbReference type="Proteomes" id="UP000199087">
    <property type="component" value="Unassembled WGS sequence"/>
</dbReference>
<protein>
    <submittedName>
        <fullName evidence="1">Uncharacterized protein</fullName>
    </submittedName>
</protein>
<gene>
    <name evidence="1" type="ORF">BN000_03279</name>
</gene>